<name>A0A9X1LU87_9MICO</name>
<feature type="signal peptide" evidence="1">
    <location>
        <begin position="1"/>
        <end position="23"/>
    </location>
</feature>
<keyword evidence="1" id="KW-0732">Signal</keyword>
<dbReference type="Proteomes" id="UP001139354">
    <property type="component" value="Unassembled WGS sequence"/>
</dbReference>
<keyword evidence="3" id="KW-1185">Reference proteome</keyword>
<organism evidence="2 3">
    <name type="scientific">Microbacterium allomyrinae</name>
    <dbReference type="NCBI Taxonomy" id="2830666"/>
    <lineage>
        <taxon>Bacteria</taxon>
        <taxon>Bacillati</taxon>
        <taxon>Actinomycetota</taxon>
        <taxon>Actinomycetes</taxon>
        <taxon>Micrococcales</taxon>
        <taxon>Microbacteriaceae</taxon>
        <taxon>Microbacterium</taxon>
    </lineage>
</organism>
<dbReference type="PROSITE" id="PS51257">
    <property type="entry name" value="PROKAR_LIPOPROTEIN"/>
    <property type="match status" value="1"/>
</dbReference>
<dbReference type="RefSeq" id="WP_229383879.1">
    <property type="nucleotide sequence ID" value="NZ_JAGTTN010000002.1"/>
</dbReference>
<feature type="chain" id="PRO_5040879232" evidence="1">
    <location>
        <begin position="24"/>
        <end position="122"/>
    </location>
</feature>
<accession>A0A9X1LU87</accession>
<dbReference type="EMBL" id="JAGTTN010000002">
    <property type="protein sequence ID" value="MCC2031951.1"/>
    <property type="molecule type" value="Genomic_DNA"/>
</dbReference>
<evidence type="ECO:0000313" key="3">
    <source>
        <dbReference type="Proteomes" id="UP001139354"/>
    </source>
</evidence>
<proteinExistence type="predicted"/>
<gene>
    <name evidence="2" type="ORF">KEC57_07100</name>
</gene>
<reference evidence="2" key="1">
    <citation type="submission" date="2021-04" db="EMBL/GenBank/DDBJ databases">
        <title>Microbacterium tenobrionis sp. nov. and Microbacterium allomyrinae sp. nov., isolated from larvae of Tenobrio molitor and Allomyrina dichotoma, respectively.</title>
        <authorList>
            <person name="Lee S.D."/>
        </authorList>
    </citation>
    <scope>NUCLEOTIDE SEQUENCE</scope>
    <source>
        <strain evidence="2">BWT-G7</strain>
    </source>
</reference>
<evidence type="ECO:0000256" key="1">
    <source>
        <dbReference type="SAM" id="SignalP"/>
    </source>
</evidence>
<protein>
    <submittedName>
        <fullName evidence="2">Uncharacterized protein</fullName>
    </submittedName>
</protein>
<dbReference type="AlphaFoldDB" id="A0A9X1LU87"/>
<evidence type="ECO:0000313" key="2">
    <source>
        <dbReference type="EMBL" id="MCC2031951.1"/>
    </source>
</evidence>
<comment type="caution">
    <text evidence="2">The sequence shown here is derived from an EMBL/GenBank/DDBJ whole genome shotgun (WGS) entry which is preliminary data.</text>
</comment>
<sequence length="122" mass="12117">MGIAKRLLVLGVAGAVLALSACAAPAGSGFPPVKANVDELQGARVGLAVGQLLSIDTGDLAVVSYTGVVADPAVARFIAGRDESGTLYNPGIEGLSVGTTTVVLSNTDGGIEDVTFTVHVSH</sequence>